<keyword evidence="3" id="KW-1185">Reference proteome</keyword>
<reference evidence="2 3" key="1">
    <citation type="submission" date="2023-03" db="EMBL/GenBank/DDBJ databases">
        <title>Bacillus Genome Sequencing.</title>
        <authorList>
            <person name="Dunlap C."/>
        </authorList>
    </citation>
    <scope>NUCLEOTIDE SEQUENCE [LARGE SCALE GENOMIC DNA]</scope>
    <source>
        <strain evidence="2 3">B-41290</strain>
    </source>
</reference>
<dbReference type="AlphaFoldDB" id="A0AAW9NCY2"/>
<dbReference type="Proteomes" id="UP001307168">
    <property type="component" value="Unassembled WGS sequence"/>
</dbReference>
<evidence type="ECO:0000256" key="1">
    <source>
        <dbReference type="SAM" id="Phobius"/>
    </source>
</evidence>
<organism evidence="2 3">
    <name type="scientific">Peribacillus castrilensis</name>
    <dbReference type="NCBI Taxonomy" id="2897690"/>
    <lineage>
        <taxon>Bacteria</taxon>
        <taxon>Bacillati</taxon>
        <taxon>Bacillota</taxon>
        <taxon>Bacilli</taxon>
        <taxon>Bacillales</taxon>
        <taxon>Bacillaceae</taxon>
        <taxon>Peribacillus</taxon>
    </lineage>
</organism>
<protein>
    <submittedName>
        <fullName evidence="2">Uncharacterized protein</fullName>
    </submittedName>
</protein>
<keyword evidence="1" id="KW-0812">Transmembrane</keyword>
<feature type="transmembrane region" description="Helical" evidence="1">
    <location>
        <begin position="244"/>
        <end position="262"/>
    </location>
</feature>
<keyword evidence="1" id="KW-1133">Transmembrane helix</keyword>
<sequence>MDVIREYHEIIYIENAFAAFQKARLNIYRLDEIEKYVNEKGYFTEVGWKYWKSKIELRTHEFQQLESSIGIRALKPIDNIRKDTLKDFVGVKEVVRLIKEYLVLNYKIEKTVLSILKSLVSLVKERHKDFSKLIEGVFDGYARHLREIKINNLDIKLNQVSTDDDKIITYEIQAKEKKTYRHLNLLTEEQLIFKIRDNESLILKEYQELDRYEKLLSTTISNNMDVIDKMDKDKNDKFNKNGNIFNWVLALLAFIFVIYSALADTISILQNEGFSLFKFLKLLFYLTLQ</sequence>
<name>A0AAW9NCY2_9BACI</name>
<accession>A0AAW9NCY2</accession>
<keyword evidence="1" id="KW-0472">Membrane</keyword>
<proteinExistence type="predicted"/>
<comment type="caution">
    <text evidence="2">The sequence shown here is derived from an EMBL/GenBank/DDBJ whole genome shotgun (WGS) entry which is preliminary data.</text>
</comment>
<dbReference type="EMBL" id="JARNBH010000008">
    <property type="protein sequence ID" value="MEC0273100.1"/>
    <property type="molecule type" value="Genomic_DNA"/>
</dbReference>
<evidence type="ECO:0000313" key="2">
    <source>
        <dbReference type="EMBL" id="MEC0273100.1"/>
    </source>
</evidence>
<gene>
    <name evidence="2" type="ORF">P4706_08435</name>
</gene>
<evidence type="ECO:0000313" key="3">
    <source>
        <dbReference type="Proteomes" id="UP001307168"/>
    </source>
</evidence>
<dbReference type="RefSeq" id="WP_367406602.1">
    <property type="nucleotide sequence ID" value="NZ_JARNBH010000008.1"/>
</dbReference>